<sequence>MKEIKEDKKERKEPQVILQLPDDLSVGIMTALIHAHLQNIMEPGLGFRHHAKKVLKKNNLPDLDLDLGPQDEPETELFTTPQRKPTSTPTPTPAPTPTQSPVRPRTTKTNTPKQSPQQPRPQTTQSVKPKTTHIHRKHTDDLTDSEVDDQSLRHRDGYDLNPKTYGIRLFATEPSRYKHLNRLQLAHEITRGTIKWIYTDNSYQTRIHEQKITQHLHEGNMFIQPNMIEKVKQQNLEHIQNGWYNISKRHDPDIILINSHSLKHPQTLKIFNYTTYTSNKTNEGSDGVAIAVKQHIKHKILDTFTSELMAIEIDTPHGPIIIATTYIPPRRPYIDQPDIYQLLRHRKPTYIMGDFNAHHRLFGYTDTNAVGRGLASLISDGRLTHLGPHAPTFIRDNNSSTQPNTQANLNHHHSSNHPRHTHTLHKPHHGTYTSPRDPQTCKLGRVQTSTRTHTHS</sequence>
<feature type="compositionally biased region" description="Polar residues" evidence="1">
    <location>
        <begin position="446"/>
        <end position="456"/>
    </location>
</feature>
<accession>A0A3R7PFC4</accession>
<dbReference type="PANTHER" id="PTHR33273:SF4">
    <property type="entry name" value="ENDONUCLEASE_EXONUCLEASE_PHOSPHATASE DOMAIN-CONTAINING PROTEIN"/>
    <property type="match status" value="1"/>
</dbReference>
<dbReference type="SUPFAM" id="SSF56219">
    <property type="entry name" value="DNase I-like"/>
    <property type="match status" value="1"/>
</dbReference>
<keyword evidence="3" id="KW-0255">Endonuclease</keyword>
<keyword evidence="3" id="KW-0378">Hydrolase</keyword>
<dbReference type="EMBL" id="QCYY01002517">
    <property type="protein sequence ID" value="ROT69820.1"/>
    <property type="molecule type" value="Genomic_DNA"/>
</dbReference>
<feature type="compositionally biased region" description="Acidic residues" evidence="1">
    <location>
        <begin position="63"/>
        <end position="75"/>
    </location>
</feature>
<reference evidence="3 4" key="2">
    <citation type="submission" date="2019-01" db="EMBL/GenBank/DDBJ databases">
        <title>The decoding of complex shrimp genome reveals the adaptation for benthos swimmer, frequently molting mechanism and breeding impact on genome.</title>
        <authorList>
            <person name="Sun Y."/>
            <person name="Gao Y."/>
            <person name="Yu Y."/>
        </authorList>
    </citation>
    <scope>NUCLEOTIDE SEQUENCE [LARGE SCALE GENOMIC DNA]</scope>
    <source>
        <tissue evidence="3">Muscle</tissue>
    </source>
</reference>
<keyword evidence="4" id="KW-1185">Reference proteome</keyword>
<protein>
    <submittedName>
        <fullName evidence="3">AP-like endonuclease/reverse transcriptase</fullName>
    </submittedName>
</protein>
<feature type="compositionally biased region" description="Basic residues" evidence="1">
    <location>
        <begin position="410"/>
        <end position="429"/>
    </location>
</feature>
<feature type="domain" description="Endonuclease/exonuclease/phosphatase" evidence="2">
    <location>
        <begin position="321"/>
        <end position="414"/>
    </location>
</feature>
<dbReference type="OrthoDB" id="7474049at2759"/>
<feature type="region of interest" description="Disordered" evidence="1">
    <location>
        <begin position="389"/>
        <end position="456"/>
    </location>
</feature>
<dbReference type="PANTHER" id="PTHR33273">
    <property type="entry name" value="DOMAIN-CONTAINING PROTEIN, PUTATIVE-RELATED"/>
    <property type="match status" value="1"/>
</dbReference>
<dbReference type="GO" id="GO:0004519">
    <property type="term" value="F:endonuclease activity"/>
    <property type="evidence" value="ECO:0007669"/>
    <property type="project" value="UniProtKB-KW"/>
</dbReference>
<feature type="compositionally biased region" description="Polar residues" evidence="1">
    <location>
        <begin position="395"/>
        <end position="409"/>
    </location>
</feature>
<keyword evidence="3" id="KW-0808">Transferase</keyword>
<keyword evidence="3" id="KW-0548">Nucleotidyltransferase</keyword>
<evidence type="ECO:0000259" key="2">
    <source>
        <dbReference type="Pfam" id="PF14529"/>
    </source>
</evidence>
<name>A0A3R7PFC4_PENVA</name>
<dbReference type="AlphaFoldDB" id="A0A3R7PFC4"/>
<organism evidence="3 4">
    <name type="scientific">Penaeus vannamei</name>
    <name type="common">Whiteleg shrimp</name>
    <name type="synonym">Litopenaeus vannamei</name>
    <dbReference type="NCBI Taxonomy" id="6689"/>
    <lineage>
        <taxon>Eukaryota</taxon>
        <taxon>Metazoa</taxon>
        <taxon>Ecdysozoa</taxon>
        <taxon>Arthropoda</taxon>
        <taxon>Crustacea</taxon>
        <taxon>Multicrustacea</taxon>
        <taxon>Malacostraca</taxon>
        <taxon>Eumalacostraca</taxon>
        <taxon>Eucarida</taxon>
        <taxon>Decapoda</taxon>
        <taxon>Dendrobranchiata</taxon>
        <taxon>Penaeoidea</taxon>
        <taxon>Penaeidae</taxon>
        <taxon>Penaeus</taxon>
    </lineage>
</organism>
<reference evidence="3 4" key="1">
    <citation type="submission" date="2018-04" db="EMBL/GenBank/DDBJ databases">
        <authorList>
            <person name="Zhang X."/>
            <person name="Yuan J."/>
            <person name="Li F."/>
            <person name="Xiang J."/>
        </authorList>
    </citation>
    <scope>NUCLEOTIDE SEQUENCE [LARGE SCALE GENOMIC DNA]</scope>
    <source>
        <tissue evidence="3">Muscle</tissue>
    </source>
</reference>
<feature type="region of interest" description="Disordered" evidence="1">
    <location>
        <begin position="60"/>
        <end position="155"/>
    </location>
</feature>
<evidence type="ECO:0000313" key="4">
    <source>
        <dbReference type="Proteomes" id="UP000283509"/>
    </source>
</evidence>
<comment type="caution">
    <text evidence="3">The sequence shown here is derived from an EMBL/GenBank/DDBJ whole genome shotgun (WGS) entry which is preliminary data.</text>
</comment>
<dbReference type="Gene3D" id="3.60.10.10">
    <property type="entry name" value="Endonuclease/exonuclease/phosphatase"/>
    <property type="match status" value="1"/>
</dbReference>
<feature type="compositionally biased region" description="Pro residues" evidence="1">
    <location>
        <begin position="88"/>
        <end position="98"/>
    </location>
</feature>
<dbReference type="Proteomes" id="UP000283509">
    <property type="component" value="Unassembled WGS sequence"/>
</dbReference>
<feature type="compositionally biased region" description="Low complexity" evidence="1">
    <location>
        <begin position="111"/>
        <end position="125"/>
    </location>
</feature>
<keyword evidence="3" id="KW-0540">Nuclease</keyword>
<evidence type="ECO:0000256" key="1">
    <source>
        <dbReference type="SAM" id="MobiDB-lite"/>
    </source>
</evidence>
<gene>
    <name evidence="3" type="ORF">C7M84_011981</name>
</gene>
<proteinExistence type="predicted"/>
<keyword evidence="3" id="KW-0695">RNA-directed DNA polymerase</keyword>
<dbReference type="InterPro" id="IPR005135">
    <property type="entry name" value="Endo/exonuclease/phosphatase"/>
</dbReference>
<dbReference type="GO" id="GO:0003964">
    <property type="term" value="F:RNA-directed DNA polymerase activity"/>
    <property type="evidence" value="ECO:0007669"/>
    <property type="project" value="UniProtKB-KW"/>
</dbReference>
<evidence type="ECO:0000313" key="3">
    <source>
        <dbReference type="EMBL" id="ROT69820.1"/>
    </source>
</evidence>
<dbReference type="InterPro" id="IPR036691">
    <property type="entry name" value="Endo/exonu/phosph_ase_sf"/>
</dbReference>
<dbReference type="Pfam" id="PF14529">
    <property type="entry name" value="Exo_endo_phos_2"/>
    <property type="match status" value="1"/>
</dbReference>